<name>A0ABS4F2B5_9CLOT</name>
<dbReference type="InterPro" id="IPR050515">
    <property type="entry name" value="Beta-lactam/transpept"/>
</dbReference>
<sequence>MKGDIKDSVKKVMIVFLFCFIALISYIAYFQVFKAPKIAEMPGNQRAWARRNEVLRGEILDKDGNVIAKSVRKKNNSQEREYKYDAIYGHPIGYVSNKYGITGLEKVYDKQLTTSSNMSASFKKLVDKPNIENLKNAFFTRQDDKDKVGNNVVTTLDTKLQKVAYNALGDSRGAVVALDPKTGKILAMVSKPSFNPNNLESEMKKANAGDYEHSPFINRATHGMYPPGSTFKIVTTTSALENMPGVQNRTFDDEGKIKFKDGRTLNNDSGEVNGKIQLEKAFILSSNVVYGTLGMELGNTKLRDTAEKFGFNKDISANGFSIEPSKFPKLKDWQVGEMAQSGIGQGSILATPMQMALVASAVANDGVIMEPSLVNKVVDKDGNTVESIKSKEFSKVMSSDDAALIKSYMKGLVDKNIKNGSWGYLKGTDAAGKTGTADHRLSNGQLGKPHSWFVSFAPASNPKIAVAVIVEEGGYGAGRAATVAGKVINAELQN</sequence>
<keyword evidence="1" id="KW-0472">Membrane</keyword>
<proteinExistence type="predicted"/>
<dbReference type="SUPFAM" id="SSF56601">
    <property type="entry name" value="beta-lactamase/transpeptidase-like"/>
    <property type="match status" value="1"/>
</dbReference>
<evidence type="ECO:0000313" key="4">
    <source>
        <dbReference type="EMBL" id="MBP1890407.1"/>
    </source>
</evidence>
<dbReference type="Pfam" id="PF21922">
    <property type="entry name" value="PBP_dimer_2"/>
    <property type="match status" value="1"/>
</dbReference>
<dbReference type="InterPro" id="IPR054120">
    <property type="entry name" value="PBPA_dimer"/>
</dbReference>
<dbReference type="Gene3D" id="3.40.710.10">
    <property type="entry name" value="DD-peptidase/beta-lactamase superfamily"/>
    <property type="match status" value="1"/>
</dbReference>
<dbReference type="EMBL" id="JAGGJZ010000006">
    <property type="protein sequence ID" value="MBP1890407.1"/>
    <property type="molecule type" value="Genomic_DNA"/>
</dbReference>
<feature type="domain" description="Penicillin-binding protein transpeptidase" evidence="2">
    <location>
        <begin position="173"/>
        <end position="487"/>
    </location>
</feature>
<dbReference type="GO" id="GO:0051301">
    <property type="term" value="P:cell division"/>
    <property type="evidence" value="ECO:0007669"/>
    <property type="project" value="UniProtKB-KW"/>
</dbReference>
<keyword evidence="1" id="KW-1133">Transmembrane helix</keyword>
<feature type="transmembrane region" description="Helical" evidence="1">
    <location>
        <begin position="12"/>
        <end position="32"/>
    </location>
</feature>
<dbReference type="InterPro" id="IPR012338">
    <property type="entry name" value="Beta-lactam/transpept-like"/>
</dbReference>
<dbReference type="PANTHER" id="PTHR30627:SF24">
    <property type="entry name" value="PENICILLIN-BINDING PROTEIN 4B"/>
    <property type="match status" value="1"/>
</dbReference>
<evidence type="ECO:0000313" key="5">
    <source>
        <dbReference type="Proteomes" id="UP000783390"/>
    </source>
</evidence>
<comment type="caution">
    <text evidence="4">The sequence shown here is derived from an EMBL/GenBank/DDBJ whole genome shotgun (WGS) entry which is preliminary data.</text>
</comment>
<feature type="domain" description="Penicillin binding protein A dimerisation" evidence="3">
    <location>
        <begin position="56"/>
        <end position="118"/>
    </location>
</feature>
<dbReference type="PANTHER" id="PTHR30627">
    <property type="entry name" value="PEPTIDOGLYCAN D,D-TRANSPEPTIDASE"/>
    <property type="match status" value="1"/>
</dbReference>
<organism evidence="4 5">
    <name type="scientific">Clostridium moniliforme</name>
    <dbReference type="NCBI Taxonomy" id="39489"/>
    <lineage>
        <taxon>Bacteria</taxon>
        <taxon>Bacillati</taxon>
        <taxon>Bacillota</taxon>
        <taxon>Clostridia</taxon>
        <taxon>Eubacteriales</taxon>
        <taxon>Clostridiaceae</taxon>
        <taxon>Clostridium</taxon>
    </lineage>
</organism>
<keyword evidence="4" id="KW-0131">Cell cycle</keyword>
<dbReference type="InterPro" id="IPR036138">
    <property type="entry name" value="PBP_dimer_sf"/>
</dbReference>
<keyword evidence="1" id="KW-0812">Transmembrane</keyword>
<dbReference type="InterPro" id="IPR001460">
    <property type="entry name" value="PCN-bd_Tpept"/>
</dbReference>
<keyword evidence="5" id="KW-1185">Reference proteome</keyword>
<dbReference type="Pfam" id="PF00905">
    <property type="entry name" value="Transpeptidase"/>
    <property type="match status" value="1"/>
</dbReference>
<protein>
    <submittedName>
        <fullName evidence="4">Cell division protein FtsI/penicillin-binding protein 2</fullName>
    </submittedName>
</protein>
<evidence type="ECO:0000259" key="2">
    <source>
        <dbReference type="Pfam" id="PF00905"/>
    </source>
</evidence>
<dbReference type="Gene3D" id="3.90.1310.10">
    <property type="entry name" value="Penicillin-binding protein 2a (Domain 2)"/>
    <property type="match status" value="1"/>
</dbReference>
<dbReference type="Proteomes" id="UP000783390">
    <property type="component" value="Unassembled WGS sequence"/>
</dbReference>
<keyword evidence="4" id="KW-0132">Cell division</keyword>
<dbReference type="RefSeq" id="WP_209797323.1">
    <property type="nucleotide sequence ID" value="NZ_JAGGJZ010000006.1"/>
</dbReference>
<dbReference type="SUPFAM" id="SSF56519">
    <property type="entry name" value="Penicillin binding protein dimerisation domain"/>
    <property type="match status" value="1"/>
</dbReference>
<reference evidence="4 5" key="1">
    <citation type="submission" date="2021-03" db="EMBL/GenBank/DDBJ databases">
        <title>Genomic Encyclopedia of Type Strains, Phase IV (KMG-IV): sequencing the most valuable type-strain genomes for metagenomic binning, comparative biology and taxonomic classification.</title>
        <authorList>
            <person name="Goeker M."/>
        </authorList>
    </citation>
    <scope>NUCLEOTIDE SEQUENCE [LARGE SCALE GENOMIC DNA]</scope>
    <source>
        <strain evidence="4 5">DSM 3984</strain>
    </source>
</reference>
<gene>
    <name evidence="4" type="ORF">J2Z53_002002</name>
</gene>
<evidence type="ECO:0000259" key="3">
    <source>
        <dbReference type="Pfam" id="PF21922"/>
    </source>
</evidence>
<accession>A0ABS4F2B5</accession>
<evidence type="ECO:0000256" key="1">
    <source>
        <dbReference type="SAM" id="Phobius"/>
    </source>
</evidence>